<evidence type="ECO:0000313" key="2">
    <source>
        <dbReference type="Proteomes" id="UP000272407"/>
    </source>
</evidence>
<name>A0A3G3M6I2_9CAUD</name>
<sequence>MTSIPFMTETENHESARAPGWYWLECDLCGYRTFDGRMPVCEDEAQDHLEEFHPRRYKRSWRDMRARYWHYERMHHPSEMEELLDAEQTTLASRP</sequence>
<reference evidence="1 2" key="1">
    <citation type="submission" date="2018-09" db="EMBL/GenBank/DDBJ databases">
        <authorList>
            <person name="Rimple P.A."/>
            <person name="Stoner T.H."/>
            <person name="Garlena R.A."/>
            <person name="Russell D.A."/>
            <person name="Pope W.H."/>
            <person name="Jacobs-Sera D."/>
            <person name="Hatfull G.F."/>
        </authorList>
    </citation>
    <scope>NUCLEOTIDE SEQUENCE [LARGE SCALE GENOMIC DNA]</scope>
</reference>
<evidence type="ECO:0000313" key="1">
    <source>
        <dbReference type="EMBL" id="AYR01568.1"/>
    </source>
</evidence>
<dbReference type="EMBL" id="MH910041">
    <property type="protein sequence ID" value="AYR01568.1"/>
    <property type="molecule type" value="Genomic_DNA"/>
</dbReference>
<dbReference type="GeneID" id="77932133"/>
<dbReference type="RefSeq" id="YP_010656254.1">
    <property type="nucleotide sequence ID" value="NC_070836.1"/>
</dbReference>
<accession>A0A3G3M6I2</accession>
<proteinExistence type="predicted"/>
<organism evidence="1 2">
    <name type="scientific">Arthrobacter phage Seahorse</name>
    <dbReference type="NCBI Taxonomy" id="2419611"/>
    <lineage>
        <taxon>Viruses</taxon>
        <taxon>Duplodnaviria</taxon>
        <taxon>Heunggongvirae</taxon>
        <taxon>Uroviricota</taxon>
        <taxon>Caudoviricetes</taxon>
        <taxon>Seamegvirus</taxon>
        <taxon>Seamegvirus seahorse</taxon>
    </lineage>
</organism>
<protein>
    <submittedName>
        <fullName evidence="1">Uncharacterized protein</fullName>
    </submittedName>
</protein>
<dbReference type="KEGG" id="vg:77932133"/>
<dbReference type="Proteomes" id="UP000272407">
    <property type="component" value="Segment"/>
</dbReference>
<keyword evidence="2" id="KW-1185">Reference proteome</keyword>
<gene>
    <name evidence="1" type="primary">68</name>
    <name evidence="1" type="ORF">PBI_SEAHORSE_68</name>
</gene>